<proteinExistence type="predicted"/>
<name>A0A947GK49_9HYPH</name>
<dbReference type="Pfam" id="PF00656">
    <property type="entry name" value="Peptidase_C14"/>
    <property type="match status" value="1"/>
</dbReference>
<dbReference type="InterPro" id="IPR052039">
    <property type="entry name" value="Caspase-related_regulators"/>
</dbReference>
<evidence type="ECO:0000259" key="1">
    <source>
        <dbReference type="PROSITE" id="PS50208"/>
    </source>
</evidence>
<dbReference type="GO" id="GO:0004197">
    <property type="term" value="F:cysteine-type endopeptidase activity"/>
    <property type="evidence" value="ECO:0007669"/>
    <property type="project" value="InterPro"/>
</dbReference>
<evidence type="ECO:0000313" key="2">
    <source>
        <dbReference type="EMBL" id="MBT9293149.1"/>
    </source>
</evidence>
<keyword evidence="3" id="KW-1185">Reference proteome</keyword>
<dbReference type="InterPro" id="IPR029030">
    <property type="entry name" value="Caspase-like_dom_sf"/>
</dbReference>
<dbReference type="GO" id="GO:0006508">
    <property type="term" value="P:proteolysis"/>
    <property type="evidence" value="ECO:0007669"/>
    <property type="project" value="InterPro"/>
</dbReference>
<dbReference type="SUPFAM" id="SSF52129">
    <property type="entry name" value="Caspase-like"/>
    <property type="match status" value="1"/>
</dbReference>
<evidence type="ECO:0000313" key="3">
    <source>
        <dbReference type="Proteomes" id="UP000766595"/>
    </source>
</evidence>
<dbReference type="RefSeq" id="WP_261971646.1">
    <property type="nucleotide sequence ID" value="NZ_JAHHZF010000021.1"/>
</dbReference>
<dbReference type="InterPro" id="IPR001309">
    <property type="entry name" value="Pept_C14_p20"/>
</dbReference>
<organism evidence="2 3">
    <name type="scientific">Prosthecodimorpha staleyi</name>
    <dbReference type="NCBI Taxonomy" id="2840188"/>
    <lineage>
        <taxon>Bacteria</taxon>
        <taxon>Pseudomonadati</taxon>
        <taxon>Pseudomonadota</taxon>
        <taxon>Alphaproteobacteria</taxon>
        <taxon>Hyphomicrobiales</taxon>
        <taxon>Ancalomicrobiaceae</taxon>
        <taxon>Prosthecodimorpha</taxon>
    </lineage>
</organism>
<protein>
    <submittedName>
        <fullName evidence="2">Caspase family protein</fullName>
    </submittedName>
</protein>
<dbReference type="Proteomes" id="UP000766595">
    <property type="component" value="Unassembled WGS sequence"/>
</dbReference>
<reference evidence="2 3" key="1">
    <citation type="submission" date="2021-06" db="EMBL/GenBank/DDBJ databases">
        <authorList>
            <person name="Grouzdev D.S."/>
            <person name="Koziaeva V."/>
        </authorList>
    </citation>
    <scope>NUCLEOTIDE SEQUENCE [LARGE SCALE GENOMIC DNA]</scope>
    <source>
        <strain evidence="2 3">22</strain>
    </source>
</reference>
<dbReference type="PROSITE" id="PS50208">
    <property type="entry name" value="CASPASE_P20"/>
    <property type="match status" value="1"/>
</dbReference>
<gene>
    <name evidence="2" type="ORF">KL771_27055</name>
</gene>
<dbReference type="PROSITE" id="PS51257">
    <property type="entry name" value="PROKAR_LIPOPROTEIN"/>
    <property type="match status" value="1"/>
</dbReference>
<dbReference type="PANTHER" id="PTHR22576">
    <property type="entry name" value="MUCOSA ASSOCIATED LYMPHOID TISSUE LYMPHOMA TRANSLOCATION PROTEIN 1/PARACASPASE"/>
    <property type="match status" value="1"/>
</dbReference>
<dbReference type="AlphaFoldDB" id="A0A947GK49"/>
<dbReference type="InterPro" id="IPR011600">
    <property type="entry name" value="Pept_C14_caspase"/>
</dbReference>
<comment type="caution">
    <text evidence="2">The sequence shown here is derived from an EMBL/GenBank/DDBJ whole genome shotgun (WGS) entry which is preliminary data.</text>
</comment>
<dbReference type="Gene3D" id="3.40.50.1460">
    <property type="match status" value="1"/>
</dbReference>
<accession>A0A947GK49</accession>
<dbReference type="EMBL" id="JAHHZF010000021">
    <property type="protein sequence ID" value="MBT9293149.1"/>
    <property type="molecule type" value="Genomic_DNA"/>
</dbReference>
<dbReference type="PANTHER" id="PTHR22576:SF37">
    <property type="entry name" value="MUCOSA-ASSOCIATED LYMPHOID TISSUE LYMPHOMA TRANSLOCATION PROTEIN 1"/>
    <property type="match status" value="1"/>
</dbReference>
<feature type="domain" description="Caspase family p20" evidence="1">
    <location>
        <begin position="29"/>
        <end position="159"/>
    </location>
</feature>
<sequence length="451" mass="48430">MIRHTASALLGFIWVLVGLVACATSASAERRVALLIGNSAYQSNAQLPNPIRDVEAIRRVLQAANFDEIIPATDLTLTGMKQALRRFEDAAQGADVAMVYYSGHGIEVNGQNYLVPVDARLLSDRDVPDEAVPLDRVLSALDGARQLKLVLLDACRDNPFVSTMQRRTATRSATRGLGRVEAGAPNLLIAYAAEPGRVAFDGDGQMSPFSKAISRHLAADGAEIRLALGRIRDDVSMMTDARQIPYFSGSLGGREIYLGRPMTGSGSSNDPDATIRADYQMAQAAGTIEAWDAFLRRYPTGFYADLAEQSRRKLSRPIASLTPSGGQSEFTGIVPIATLPLDGTWSGQYTYTNLKQNPVPFAVALNGGGDRVTGLSSEPNTFGNKSASQLRATWSGRVAADGGIVLTKTYDGSGGVSHSITYRGRLNRAGDVIEGEWQVGTNRGRFTLSRQ</sequence>